<reference evidence="12" key="1">
    <citation type="submission" date="2013-03" db="EMBL/GenBank/DDBJ databases">
        <title>The Genome Sequence of Anopheles christyi ACHKN1017.</title>
        <authorList>
            <consortium name="The Broad Institute Genomics Platform"/>
            <person name="Neafsey D.E."/>
            <person name="Besansky N."/>
            <person name="Walker B."/>
            <person name="Young S.K."/>
            <person name="Zeng Q."/>
            <person name="Gargeya S."/>
            <person name="Fitzgerald M."/>
            <person name="Haas B."/>
            <person name="Abouelleil A."/>
            <person name="Allen A.W."/>
            <person name="Alvarado L."/>
            <person name="Arachchi H.M."/>
            <person name="Berlin A.M."/>
            <person name="Chapman S.B."/>
            <person name="Gainer-Dewar J."/>
            <person name="Goldberg J."/>
            <person name="Griggs A."/>
            <person name="Gujja S."/>
            <person name="Hansen M."/>
            <person name="Howarth C."/>
            <person name="Imamovic A."/>
            <person name="Ireland A."/>
            <person name="Larimer J."/>
            <person name="McCowan C."/>
            <person name="Murphy C."/>
            <person name="Pearson M."/>
            <person name="Poon T.W."/>
            <person name="Priest M."/>
            <person name="Roberts A."/>
            <person name="Saif S."/>
            <person name="Shea T."/>
            <person name="Sisk P."/>
            <person name="Sykes S."/>
            <person name="Wortman J."/>
            <person name="Nusbaum C."/>
            <person name="Birren B."/>
        </authorList>
    </citation>
    <scope>NUCLEOTIDE SEQUENCE [LARGE SCALE GENOMIC DNA]</scope>
    <source>
        <strain evidence="12">ACHKN1017</strain>
    </source>
</reference>
<accession>A0A182K6A4</accession>
<comment type="subcellular location">
    <subcellularLocation>
        <location evidence="1">Cell membrane</location>
        <topology evidence="1">Multi-pass membrane protein</topology>
    </subcellularLocation>
</comment>
<keyword evidence="12" id="KW-1185">Reference proteome</keyword>
<organism evidence="11 12">
    <name type="scientific">Anopheles christyi</name>
    <dbReference type="NCBI Taxonomy" id="43041"/>
    <lineage>
        <taxon>Eukaryota</taxon>
        <taxon>Metazoa</taxon>
        <taxon>Ecdysozoa</taxon>
        <taxon>Arthropoda</taxon>
        <taxon>Hexapoda</taxon>
        <taxon>Insecta</taxon>
        <taxon>Pterygota</taxon>
        <taxon>Neoptera</taxon>
        <taxon>Endopterygota</taxon>
        <taxon>Diptera</taxon>
        <taxon>Nematocera</taxon>
        <taxon>Culicoidea</taxon>
        <taxon>Culicidae</taxon>
        <taxon>Anophelinae</taxon>
        <taxon>Anopheles</taxon>
    </lineage>
</organism>
<keyword evidence="3" id="KW-0716">Sensory transduction</keyword>
<dbReference type="InterPro" id="IPR004117">
    <property type="entry name" value="7tm6_olfct_rcpt"/>
</dbReference>
<name>A0A182K6A4_9DIPT</name>
<evidence type="ECO:0000313" key="12">
    <source>
        <dbReference type="Proteomes" id="UP000075881"/>
    </source>
</evidence>
<keyword evidence="9" id="KW-0807">Transducer</keyword>
<dbReference type="GO" id="GO:0005886">
    <property type="term" value="C:plasma membrane"/>
    <property type="evidence" value="ECO:0007669"/>
    <property type="project" value="UniProtKB-SubCell"/>
</dbReference>
<dbReference type="GO" id="GO:0005549">
    <property type="term" value="F:odorant binding"/>
    <property type="evidence" value="ECO:0007669"/>
    <property type="project" value="InterPro"/>
</dbReference>
<evidence type="ECO:0000256" key="8">
    <source>
        <dbReference type="ARBA" id="ARBA00023170"/>
    </source>
</evidence>
<dbReference type="VEuPathDB" id="VectorBase:ACHR006289"/>
<dbReference type="AlphaFoldDB" id="A0A182K6A4"/>
<keyword evidence="4 10" id="KW-0812">Transmembrane</keyword>
<dbReference type="PANTHER" id="PTHR21137:SF35">
    <property type="entry name" value="ODORANT RECEPTOR 19A-RELATED"/>
    <property type="match status" value="1"/>
</dbReference>
<keyword evidence="5" id="KW-0552">Olfaction</keyword>
<keyword evidence="6 10" id="KW-1133">Transmembrane helix</keyword>
<evidence type="ECO:0000256" key="3">
    <source>
        <dbReference type="ARBA" id="ARBA00022606"/>
    </source>
</evidence>
<dbReference type="GO" id="GO:0007165">
    <property type="term" value="P:signal transduction"/>
    <property type="evidence" value="ECO:0007669"/>
    <property type="project" value="UniProtKB-KW"/>
</dbReference>
<evidence type="ECO:0000256" key="2">
    <source>
        <dbReference type="ARBA" id="ARBA00022475"/>
    </source>
</evidence>
<sequence>MKFWEQYLKRKRALYRTQYQTPKQLFDSACDICIKCFAVCGGERMKPGYTRRNARLIFLVTDLILYLFVNLYSIAIVWGSLMDVVFCFVTLGIAIQGLAKIEAFTCPELNELHLYNVARFRSTPRFPEVEEALFHTATMCMVFIRILAVAFSIVAIAIYSYAILMPLVEHELSLAFGFYLPFIDYRTPVGFAINWVYQFVQVSEGCIGLMACDSCLLLLIVNATGQMDIIIVHLKQLTVLIDANGSGQNDDDIADLIKEIVIKHLEHTKFVTDMDKLLKKQFFINFGCMIFELVASLAIVVRVPWYPGMAICLICTIQLFVNCALGTFLSSKNDKLVEEIYNVNWYGLPTKHQKSLQQVLLSSQHPVVLSDGFSAIDLFNFVEIYKKIYSYLMVLQKIS</sequence>
<protein>
    <recommendedName>
        <fullName evidence="13">Odorant receptor</fullName>
    </recommendedName>
</protein>
<evidence type="ECO:0000256" key="5">
    <source>
        <dbReference type="ARBA" id="ARBA00022725"/>
    </source>
</evidence>
<feature type="transmembrane region" description="Helical" evidence="10">
    <location>
        <begin position="142"/>
        <end position="164"/>
    </location>
</feature>
<feature type="transmembrane region" description="Helical" evidence="10">
    <location>
        <begin position="53"/>
        <end position="69"/>
    </location>
</feature>
<dbReference type="STRING" id="43041.A0A182K6A4"/>
<keyword evidence="7 10" id="KW-0472">Membrane</keyword>
<dbReference type="Pfam" id="PF02949">
    <property type="entry name" value="7tm_6"/>
    <property type="match status" value="1"/>
</dbReference>
<feature type="transmembrane region" description="Helical" evidence="10">
    <location>
        <begin position="307"/>
        <end position="329"/>
    </location>
</feature>
<evidence type="ECO:0000313" key="11">
    <source>
        <dbReference type="EnsemblMetazoa" id="ACHR006289-PA"/>
    </source>
</evidence>
<feature type="transmembrane region" description="Helical" evidence="10">
    <location>
        <begin position="75"/>
        <end position="95"/>
    </location>
</feature>
<dbReference type="EnsemblMetazoa" id="ACHR006289-RA">
    <property type="protein sequence ID" value="ACHR006289-PA"/>
    <property type="gene ID" value="ACHR006289"/>
</dbReference>
<feature type="transmembrane region" description="Helical" evidence="10">
    <location>
        <begin position="195"/>
        <end position="221"/>
    </location>
</feature>
<evidence type="ECO:0000256" key="7">
    <source>
        <dbReference type="ARBA" id="ARBA00023136"/>
    </source>
</evidence>
<dbReference type="PANTHER" id="PTHR21137">
    <property type="entry name" value="ODORANT RECEPTOR"/>
    <property type="match status" value="1"/>
</dbReference>
<evidence type="ECO:0000256" key="4">
    <source>
        <dbReference type="ARBA" id="ARBA00022692"/>
    </source>
</evidence>
<proteinExistence type="predicted"/>
<dbReference type="Proteomes" id="UP000075881">
    <property type="component" value="Unassembled WGS sequence"/>
</dbReference>
<evidence type="ECO:0000256" key="10">
    <source>
        <dbReference type="SAM" id="Phobius"/>
    </source>
</evidence>
<keyword evidence="2" id="KW-1003">Cell membrane</keyword>
<evidence type="ECO:0000256" key="6">
    <source>
        <dbReference type="ARBA" id="ARBA00022989"/>
    </source>
</evidence>
<reference evidence="11" key="2">
    <citation type="submission" date="2020-05" db="UniProtKB">
        <authorList>
            <consortium name="EnsemblMetazoa"/>
        </authorList>
    </citation>
    <scope>IDENTIFICATION</scope>
    <source>
        <strain evidence="11">ACHKN1017</strain>
    </source>
</reference>
<evidence type="ECO:0000256" key="1">
    <source>
        <dbReference type="ARBA" id="ARBA00004651"/>
    </source>
</evidence>
<dbReference type="GO" id="GO:0004984">
    <property type="term" value="F:olfactory receptor activity"/>
    <property type="evidence" value="ECO:0007669"/>
    <property type="project" value="InterPro"/>
</dbReference>
<evidence type="ECO:0008006" key="13">
    <source>
        <dbReference type="Google" id="ProtNLM"/>
    </source>
</evidence>
<evidence type="ECO:0000256" key="9">
    <source>
        <dbReference type="ARBA" id="ARBA00023224"/>
    </source>
</evidence>
<feature type="transmembrane region" description="Helical" evidence="10">
    <location>
        <begin position="282"/>
        <end position="301"/>
    </location>
</feature>
<keyword evidence="8" id="KW-0675">Receptor</keyword>